<dbReference type="Gene3D" id="1.20.1260.10">
    <property type="match status" value="1"/>
</dbReference>
<evidence type="ECO:0000259" key="1">
    <source>
        <dbReference type="PROSITE" id="PS50903"/>
    </source>
</evidence>
<accession>A0A239A0Y9</accession>
<sequence length="157" mass="16695">MQPETEPLAKAFVRQSMAAAKNRVRAQKAAQEEDPAQALFLALAQAQEVQAKKALLLLRGRIGPTRENVAEALQESREMAVETLPWTVLAQAEGDRAAGALLVQMARALASHLVLDAGGAEQEFHVCSICGYIHAGGAPGRCPVCQALPEKFAGVRA</sequence>
<dbReference type="InterPro" id="IPR024934">
    <property type="entry name" value="Rubredoxin-like_dom"/>
</dbReference>
<dbReference type="InterPro" id="IPR048574">
    <property type="entry name" value="RUBY_RBDX"/>
</dbReference>
<dbReference type="GO" id="GO:0005506">
    <property type="term" value="F:iron ion binding"/>
    <property type="evidence" value="ECO:0007669"/>
    <property type="project" value="InterPro"/>
</dbReference>
<dbReference type="RefSeq" id="WP_089273768.1">
    <property type="nucleotide sequence ID" value="NZ_FZOC01000003.1"/>
</dbReference>
<dbReference type="AlphaFoldDB" id="A0A239A0Y9"/>
<protein>
    <submittedName>
        <fullName evidence="2">Rubrerythrin</fullName>
    </submittedName>
</protein>
<dbReference type="Pfam" id="PF21349">
    <property type="entry name" value="RUBY_RBDX"/>
    <property type="match status" value="1"/>
</dbReference>
<dbReference type="OrthoDB" id="9799749at2"/>
<dbReference type="Gene3D" id="2.20.28.10">
    <property type="match status" value="1"/>
</dbReference>
<dbReference type="PANTHER" id="PTHR33746">
    <property type="entry name" value="RUBRERYTHRIN"/>
    <property type="match status" value="1"/>
</dbReference>
<reference evidence="2 3" key="1">
    <citation type="submission" date="2017-06" db="EMBL/GenBank/DDBJ databases">
        <authorList>
            <person name="Kim H.J."/>
            <person name="Triplett B.A."/>
        </authorList>
    </citation>
    <scope>NUCLEOTIDE SEQUENCE [LARGE SCALE GENOMIC DNA]</scope>
    <source>
        <strain evidence="2 3">DSM 13116</strain>
    </source>
</reference>
<dbReference type="SUPFAM" id="SSF57802">
    <property type="entry name" value="Rubredoxin-like"/>
    <property type="match status" value="1"/>
</dbReference>
<dbReference type="InterPro" id="IPR052753">
    <property type="entry name" value="Rbr2/Nigerythrin"/>
</dbReference>
<proteinExistence type="predicted"/>
<evidence type="ECO:0000313" key="2">
    <source>
        <dbReference type="EMBL" id="SNR88961.1"/>
    </source>
</evidence>
<keyword evidence="3" id="KW-1185">Reference proteome</keyword>
<gene>
    <name evidence="2" type="ORF">SAMN04488503_1738</name>
</gene>
<dbReference type="Proteomes" id="UP000198324">
    <property type="component" value="Unassembled WGS sequence"/>
</dbReference>
<dbReference type="PROSITE" id="PS50903">
    <property type="entry name" value="RUBREDOXIN_LIKE"/>
    <property type="match status" value="1"/>
</dbReference>
<dbReference type="InterPro" id="IPR012347">
    <property type="entry name" value="Ferritin-like"/>
</dbReference>
<dbReference type="PANTHER" id="PTHR33746:SF4">
    <property type="entry name" value="RUBRERYTHRIN"/>
    <property type="match status" value="1"/>
</dbReference>
<dbReference type="EMBL" id="FZOC01000003">
    <property type="protein sequence ID" value="SNR88961.1"/>
    <property type="molecule type" value="Genomic_DNA"/>
</dbReference>
<evidence type="ECO:0000313" key="3">
    <source>
        <dbReference type="Proteomes" id="UP000198324"/>
    </source>
</evidence>
<organism evidence="2 3">
    <name type="scientific">Humidesulfovibrio mexicanus</name>
    <dbReference type="NCBI Taxonomy" id="147047"/>
    <lineage>
        <taxon>Bacteria</taxon>
        <taxon>Pseudomonadati</taxon>
        <taxon>Thermodesulfobacteriota</taxon>
        <taxon>Desulfovibrionia</taxon>
        <taxon>Desulfovibrionales</taxon>
        <taxon>Desulfovibrionaceae</taxon>
        <taxon>Humidesulfovibrio</taxon>
    </lineage>
</organism>
<name>A0A239A0Y9_9BACT</name>
<feature type="domain" description="Rubredoxin-like" evidence="1">
    <location>
        <begin position="122"/>
        <end position="155"/>
    </location>
</feature>